<dbReference type="Proteomes" id="UP000007148">
    <property type="component" value="Unassembled WGS sequence"/>
</dbReference>
<dbReference type="OrthoDB" id="3350812at2759"/>
<proteinExistence type="predicted"/>
<reference evidence="2 3" key="1">
    <citation type="journal article" date="2011" name="PLoS Pathog.">
        <title>Endophytic Life Strategies Decoded by Genome and Transcriptome Analyses of the Mutualistic Root Symbiont Piriformospora indica.</title>
        <authorList>
            <person name="Zuccaro A."/>
            <person name="Lahrmann U."/>
            <person name="Guldener U."/>
            <person name="Langen G."/>
            <person name="Pfiffi S."/>
            <person name="Biedenkopf D."/>
            <person name="Wong P."/>
            <person name="Samans B."/>
            <person name="Grimm C."/>
            <person name="Basiewicz M."/>
            <person name="Murat C."/>
            <person name="Martin F."/>
            <person name="Kogel K.H."/>
        </authorList>
    </citation>
    <scope>NUCLEOTIDE SEQUENCE [LARGE SCALE GENOMIC DNA]</scope>
    <source>
        <strain evidence="2 3">DSM 11827</strain>
    </source>
</reference>
<name>G4TLC2_SERID</name>
<dbReference type="InParanoid" id="G4TLC2"/>
<evidence type="ECO:0000313" key="2">
    <source>
        <dbReference type="EMBL" id="CCA72115.1"/>
    </source>
</evidence>
<keyword evidence="3" id="KW-1185">Reference proteome</keyword>
<feature type="chain" id="PRO_5012971840" evidence="1">
    <location>
        <begin position="16"/>
        <end position="214"/>
    </location>
</feature>
<accession>G4TLC2</accession>
<evidence type="ECO:0000313" key="3">
    <source>
        <dbReference type="Proteomes" id="UP000007148"/>
    </source>
</evidence>
<sequence length="214" mass="23152">MTCIAFYLLLPRVGALDHGCGVIQTPPPSTTLMVASTFLCALPCEVIAMGLIIKHALRCRPILLSEGNSVALPVLNRLYRDGVTYFAVAILLRLWGSLVWLLCPWSLKSFSDSCNMALRSIVVSRFFLSLRQSIVASSRATGYTTIAWDGFGGTIQLPPNRVEMEESITLSVLHVAQGVALADTPGHVPYSISLPTSSCLEDCRTASLTLAHSK</sequence>
<organism evidence="2 3">
    <name type="scientific">Serendipita indica (strain DSM 11827)</name>
    <name type="common">Root endophyte fungus</name>
    <name type="synonym">Piriformospora indica</name>
    <dbReference type="NCBI Taxonomy" id="1109443"/>
    <lineage>
        <taxon>Eukaryota</taxon>
        <taxon>Fungi</taxon>
        <taxon>Dikarya</taxon>
        <taxon>Basidiomycota</taxon>
        <taxon>Agaricomycotina</taxon>
        <taxon>Agaricomycetes</taxon>
        <taxon>Sebacinales</taxon>
        <taxon>Serendipitaceae</taxon>
        <taxon>Serendipita</taxon>
    </lineage>
</organism>
<gene>
    <name evidence="2" type="ORF">PIIN_06051</name>
</gene>
<dbReference type="HOGENOM" id="CLU_1349390_0_0_1"/>
<comment type="caution">
    <text evidence="2">The sequence shown here is derived from an EMBL/GenBank/DDBJ whole genome shotgun (WGS) entry which is preliminary data.</text>
</comment>
<dbReference type="EMBL" id="CAFZ01000148">
    <property type="protein sequence ID" value="CCA72115.1"/>
    <property type="molecule type" value="Genomic_DNA"/>
</dbReference>
<protein>
    <submittedName>
        <fullName evidence="2">Uncharacterized protein</fullName>
    </submittedName>
</protein>
<feature type="signal peptide" evidence="1">
    <location>
        <begin position="1"/>
        <end position="15"/>
    </location>
</feature>
<dbReference type="AlphaFoldDB" id="G4TLC2"/>
<keyword evidence="1" id="KW-0732">Signal</keyword>
<evidence type="ECO:0000256" key="1">
    <source>
        <dbReference type="SAM" id="SignalP"/>
    </source>
</evidence>